<evidence type="ECO:0000313" key="12">
    <source>
        <dbReference type="EMBL" id="AUJ26049.1"/>
    </source>
</evidence>
<proteinExistence type="predicted"/>
<dbReference type="Gene3D" id="3.20.20.140">
    <property type="entry name" value="Metal-dependent hydrolases"/>
    <property type="match status" value="1"/>
</dbReference>
<dbReference type="Gene3D" id="3.30.210.10">
    <property type="entry name" value="DNA polymerase, thumb domain"/>
    <property type="match status" value="1"/>
</dbReference>
<dbReference type="SMART" id="SM00278">
    <property type="entry name" value="HhH1"/>
    <property type="match status" value="3"/>
</dbReference>
<dbReference type="CDD" id="cd00141">
    <property type="entry name" value="NT_POLXc"/>
    <property type="match status" value="1"/>
</dbReference>
<dbReference type="SMART" id="SM00483">
    <property type="entry name" value="POLXc"/>
    <property type="match status" value="1"/>
</dbReference>
<organism evidence="12 13">
    <name type="scientific">Virgibacillus dokdonensis</name>
    <dbReference type="NCBI Taxonomy" id="302167"/>
    <lineage>
        <taxon>Bacteria</taxon>
        <taxon>Bacillati</taxon>
        <taxon>Bacillota</taxon>
        <taxon>Bacilli</taxon>
        <taxon>Bacillales</taxon>
        <taxon>Bacillaceae</taxon>
        <taxon>Virgibacillus</taxon>
    </lineage>
</organism>
<dbReference type="Pfam" id="PF14791">
    <property type="entry name" value="DNA_pol_B_thumb"/>
    <property type="match status" value="1"/>
</dbReference>
<dbReference type="PANTHER" id="PTHR36928">
    <property type="entry name" value="PHOSPHATASE YCDX-RELATED"/>
    <property type="match status" value="1"/>
</dbReference>
<evidence type="ECO:0000256" key="8">
    <source>
        <dbReference type="ARBA" id="ARBA00049244"/>
    </source>
</evidence>
<keyword evidence="12" id="KW-0269">Exonuclease</keyword>
<name>A0A2K9J289_9BACI</name>
<dbReference type="GO" id="GO:0008270">
    <property type="term" value="F:zinc ion binding"/>
    <property type="evidence" value="ECO:0007669"/>
    <property type="project" value="TreeGrafter"/>
</dbReference>
<dbReference type="CDD" id="cd07436">
    <property type="entry name" value="PHP_PolX"/>
    <property type="match status" value="1"/>
</dbReference>
<dbReference type="Gene3D" id="1.10.150.110">
    <property type="entry name" value="DNA polymerase beta, N-terminal domain-like"/>
    <property type="match status" value="1"/>
</dbReference>
<dbReference type="InterPro" id="IPR029398">
    <property type="entry name" value="PolB_thumb"/>
</dbReference>
<evidence type="ECO:0000256" key="7">
    <source>
        <dbReference type="ARBA" id="ARBA00022932"/>
    </source>
</evidence>
<dbReference type="InterPro" id="IPR047967">
    <property type="entry name" value="PolX_PHP"/>
</dbReference>
<dbReference type="Pfam" id="PF02811">
    <property type="entry name" value="PHP"/>
    <property type="match status" value="1"/>
</dbReference>
<dbReference type="GO" id="GO:0005829">
    <property type="term" value="C:cytosol"/>
    <property type="evidence" value="ECO:0007669"/>
    <property type="project" value="TreeGrafter"/>
</dbReference>
<evidence type="ECO:0000256" key="2">
    <source>
        <dbReference type="ARBA" id="ARBA00012417"/>
    </source>
</evidence>
<dbReference type="InterPro" id="IPR027421">
    <property type="entry name" value="DNA_pol_lamdba_lyase_dom_sf"/>
</dbReference>
<dbReference type="PIRSF" id="PIRSF005047">
    <property type="entry name" value="UCP005047_YshC"/>
    <property type="match status" value="1"/>
</dbReference>
<evidence type="ECO:0000256" key="6">
    <source>
        <dbReference type="ARBA" id="ARBA00022705"/>
    </source>
</evidence>
<dbReference type="InterPro" id="IPR043519">
    <property type="entry name" value="NT_sf"/>
</dbReference>
<dbReference type="GO" id="GO:0006281">
    <property type="term" value="P:DNA repair"/>
    <property type="evidence" value="ECO:0007669"/>
    <property type="project" value="InterPro"/>
</dbReference>
<dbReference type="InterPro" id="IPR037160">
    <property type="entry name" value="DNA_Pol_thumb_sf"/>
</dbReference>
<evidence type="ECO:0000259" key="11">
    <source>
        <dbReference type="SMART" id="SM00483"/>
    </source>
</evidence>
<dbReference type="SMART" id="SM00481">
    <property type="entry name" value="POLIIIAc"/>
    <property type="match status" value="1"/>
</dbReference>
<keyword evidence="6" id="KW-0235">DNA replication</keyword>
<dbReference type="InterPro" id="IPR010996">
    <property type="entry name" value="HHH_MUS81"/>
</dbReference>
<evidence type="ECO:0000256" key="3">
    <source>
        <dbReference type="ARBA" id="ARBA00022634"/>
    </source>
</evidence>
<keyword evidence="5" id="KW-0548">Nucleotidyltransferase</keyword>
<dbReference type="AlphaFoldDB" id="A0A2K9J289"/>
<dbReference type="InterPro" id="IPR050243">
    <property type="entry name" value="PHP_phosphatase"/>
</dbReference>
<dbReference type="Gene3D" id="3.30.460.10">
    <property type="entry name" value="Beta Polymerase, domain 2"/>
    <property type="match status" value="1"/>
</dbReference>
<feature type="domain" description="DNA-directed DNA polymerase X" evidence="11">
    <location>
        <begin position="5"/>
        <end position="319"/>
    </location>
</feature>
<dbReference type="GO" id="GO:0003887">
    <property type="term" value="F:DNA-directed DNA polymerase activity"/>
    <property type="evidence" value="ECO:0007669"/>
    <property type="project" value="UniProtKB-KW"/>
</dbReference>
<dbReference type="InterPro" id="IPR003583">
    <property type="entry name" value="Hlx-hairpin-Hlx_DNA-bd_motif"/>
</dbReference>
<feature type="domain" description="Helix-hairpin-helix DNA-binding motif class 1" evidence="9">
    <location>
        <begin position="53"/>
        <end position="72"/>
    </location>
</feature>
<evidence type="ECO:0000256" key="1">
    <source>
        <dbReference type="ARBA" id="ARBA00001946"/>
    </source>
</evidence>
<dbReference type="STRING" id="302167.GCA_900166595_01839"/>
<comment type="catalytic activity">
    <reaction evidence="8">
        <text>DNA(n) + a 2'-deoxyribonucleoside 5'-triphosphate = DNA(n+1) + diphosphate</text>
        <dbReference type="Rhea" id="RHEA:22508"/>
        <dbReference type="Rhea" id="RHEA-COMP:17339"/>
        <dbReference type="Rhea" id="RHEA-COMP:17340"/>
        <dbReference type="ChEBI" id="CHEBI:33019"/>
        <dbReference type="ChEBI" id="CHEBI:61560"/>
        <dbReference type="ChEBI" id="CHEBI:173112"/>
        <dbReference type="EC" id="2.7.7.7"/>
    </reaction>
</comment>
<dbReference type="InterPro" id="IPR003141">
    <property type="entry name" value="Pol/His_phosphatase_N"/>
</dbReference>
<dbReference type="Pfam" id="PF14520">
    <property type="entry name" value="HHH_5"/>
    <property type="match status" value="1"/>
</dbReference>
<dbReference type="InterPro" id="IPR016195">
    <property type="entry name" value="Pol/histidinol_Pase-like"/>
</dbReference>
<dbReference type="EMBL" id="CP018622">
    <property type="protein sequence ID" value="AUJ26049.1"/>
    <property type="molecule type" value="Genomic_DNA"/>
</dbReference>
<keyword evidence="4" id="KW-0808">Transferase</keyword>
<dbReference type="GO" id="GO:0003677">
    <property type="term" value="F:DNA binding"/>
    <property type="evidence" value="ECO:0007669"/>
    <property type="project" value="InterPro"/>
</dbReference>
<dbReference type="Gene3D" id="1.10.150.20">
    <property type="entry name" value="5' to 3' exonuclease, C-terminal subdomain"/>
    <property type="match status" value="1"/>
</dbReference>
<dbReference type="SUPFAM" id="SSF89550">
    <property type="entry name" value="PHP domain-like"/>
    <property type="match status" value="1"/>
</dbReference>
<evidence type="ECO:0000313" key="13">
    <source>
        <dbReference type="Proteomes" id="UP000234237"/>
    </source>
</evidence>
<protein>
    <recommendedName>
        <fullName evidence="2">DNA-directed DNA polymerase</fullName>
        <ecNumber evidence="2">2.7.7.7</ecNumber>
    </recommendedName>
</protein>
<feature type="domain" description="Helix-hairpin-helix DNA-binding motif class 1" evidence="9">
    <location>
        <begin position="93"/>
        <end position="112"/>
    </location>
</feature>
<evidence type="ECO:0000259" key="10">
    <source>
        <dbReference type="SMART" id="SM00481"/>
    </source>
</evidence>
<evidence type="ECO:0000256" key="5">
    <source>
        <dbReference type="ARBA" id="ARBA00022695"/>
    </source>
</evidence>
<reference evidence="13" key="1">
    <citation type="submission" date="2016-11" db="EMBL/GenBank/DDBJ databases">
        <title>Complete genome sequence of Virgibacillus pantothenticus 21D, a halophilic bacterium isolated from the deep hypersaline anoxic basin Discovery in the Mediterranean Sea.</title>
        <authorList>
            <person name="Zeaiter Z."/>
            <person name="Booth J.M."/>
            <person name="Prosdocimi E.M."/>
            <person name="Mapelli F."/>
            <person name="Fusi M."/>
            <person name="Daffonchio D."/>
            <person name="Borin S."/>
            <person name="Crotti E."/>
        </authorList>
    </citation>
    <scope>NUCLEOTIDE SEQUENCE [LARGE SCALE GENOMIC DNA]</scope>
    <source>
        <strain evidence="13">21D</strain>
    </source>
</reference>
<accession>A0A2K9J289</accession>
<dbReference type="InterPro" id="IPR004013">
    <property type="entry name" value="PHP_dom"/>
</dbReference>
<dbReference type="InterPro" id="IPR022311">
    <property type="entry name" value="PolX-like"/>
</dbReference>
<dbReference type="Pfam" id="PF14716">
    <property type="entry name" value="HHH_8"/>
    <property type="match status" value="1"/>
</dbReference>
<dbReference type="SUPFAM" id="SSF81301">
    <property type="entry name" value="Nucleotidyltransferase"/>
    <property type="match status" value="1"/>
</dbReference>
<dbReference type="SUPFAM" id="SSF47802">
    <property type="entry name" value="DNA polymerase beta, N-terminal domain-like"/>
    <property type="match status" value="1"/>
</dbReference>
<evidence type="ECO:0000256" key="4">
    <source>
        <dbReference type="ARBA" id="ARBA00022679"/>
    </source>
</evidence>
<feature type="domain" description="Helix-hairpin-helix DNA-binding motif class 1" evidence="9">
    <location>
        <begin position="128"/>
        <end position="147"/>
    </location>
</feature>
<dbReference type="GO" id="GO:0042578">
    <property type="term" value="F:phosphoric ester hydrolase activity"/>
    <property type="evidence" value="ECO:0007669"/>
    <property type="project" value="TreeGrafter"/>
</dbReference>
<dbReference type="FunFam" id="3.20.20.140:FF:000047">
    <property type="entry name" value="PHP domain-containing protein"/>
    <property type="match status" value="1"/>
</dbReference>
<dbReference type="PANTHER" id="PTHR36928:SF1">
    <property type="entry name" value="PHOSPHATASE YCDX-RELATED"/>
    <property type="match status" value="1"/>
</dbReference>
<dbReference type="Proteomes" id="UP000234237">
    <property type="component" value="Chromosome"/>
</dbReference>
<dbReference type="KEGG" id="vpn:A21D_03007"/>
<feature type="domain" description="Polymerase/histidinol phosphatase N-terminal" evidence="10">
    <location>
        <begin position="341"/>
        <end position="420"/>
    </location>
</feature>
<dbReference type="InterPro" id="IPR002054">
    <property type="entry name" value="DNA-dir_DNA_pol_X"/>
</dbReference>
<keyword evidence="7" id="KW-0239">DNA-directed DNA polymerase</keyword>
<sequence>MNSMKINKKDVIKLMETIATYLELQAENPFKISAYRKAAQALERDDRSLEEIDDFSKIKGIGKGTSAVIQAYIQTGQSKTLQDLEEQVPKGLLSLLQLPGLGGKKIAKLYHELGVTDAEGLREACEAGRVERLAGFGKKTVEKIVAALEEANKRPERLPIAMMLPLAGKLEDYLNQIKEVDRFSRAGSLRRMRETVKDIDFIIATEQPAIVRDHLLAMDGVKNVIAKGETKVSIVMEDVYDVNVDFRMVQKDAFASTLHHFTGSKEHNVAMRQIAKSRGEKINEYGVEVEETGENLTFHSEKAFFNHFDLHYIPPELRENTGETEVFQSPYPLLELSDINGDLHMHTTWSDGAQSLEEMVLRAIEKSYQFIAITDHSKFLKVANGLTEQRLRKQHEEIVRLNEKYPDIHIFSGVEMDILPDGNLDFSNEFLRELDFVIASIHSSFNQPEDKIMYRLEAALENPYVSLIAHPTGRLIGKRDGYQVNVSALIDRAKETNTALEMNANPNRLDLSYQWAREAQEKGVILAINTDAHNYQMLEHMTYGVGVARKGWIKPETVMNTWSTQELIAYFKRNK</sequence>
<evidence type="ECO:0000259" key="9">
    <source>
        <dbReference type="SMART" id="SM00278"/>
    </source>
</evidence>
<dbReference type="EC" id="2.7.7.7" evidence="2"/>
<comment type="cofactor">
    <cofactor evidence="1">
        <name>Mg(2+)</name>
        <dbReference type="ChEBI" id="CHEBI:18420"/>
    </cofactor>
</comment>
<keyword evidence="12" id="KW-0540">Nuclease</keyword>
<gene>
    <name evidence="12" type="primary">polX</name>
    <name evidence="12" type="ORF">A21D_03007</name>
</gene>
<keyword evidence="3" id="KW-0237">DNA synthesis</keyword>
<keyword evidence="12" id="KW-0378">Hydrolase</keyword>
<dbReference type="NCBIfam" id="NF006375">
    <property type="entry name" value="PRK08609.1"/>
    <property type="match status" value="1"/>
</dbReference>
<dbReference type="SUPFAM" id="SSF158702">
    <property type="entry name" value="Sec63 N-terminal domain-like"/>
    <property type="match status" value="1"/>
</dbReference>
<dbReference type="GO" id="GO:0004527">
    <property type="term" value="F:exonuclease activity"/>
    <property type="evidence" value="ECO:0007669"/>
    <property type="project" value="UniProtKB-KW"/>
</dbReference>